<dbReference type="Proteomes" id="UP000560000">
    <property type="component" value="Unassembled WGS sequence"/>
</dbReference>
<dbReference type="HOGENOM" id="CLU_011138_0_0_6"/>
<dbReference type="EMBL" id="JROI01000015">
    <property type="protein sequence ID" value="KGI76878.1"/>
    <property type="molecule type" value="Genomic_DNA"/>
</dbReference>
<evidence type="ECO:0000313" key="2">
    <source>
        <dbReference type="EMBL" id="KGI76878.1"/>
    </source>
</evidence>
<sequence>MLSVLMTAAMAAGQAATPVWHDRVDWMQRHATMQTAPGGGYVLKTDTTTRTIEPQAYTVETASPLFDGLFAMAQSDLKKISVENITDGAFDHGQPIPCHCLIAGKKWPFVWTRDLSFSIDLGLWRFVPERARNSLLFKLSPTRGKDVPQGQYVMQDTGSGGSWPISTDRVVWFLGARHLLGDKAFADRVYTALNDTMSQDRLYAYDPVTGLYRGETSFLDWREQTYPDWTQNNVVFIAQSFALSTNVLHYEALRLGQRMADDRHDAKAATRYRDEADALKKAINRHFWRADRGLYMSYIGGRVHPAPFDAYDLLGTDLAIVSGIAGPERARQALANYPTWPAGSPVIWPERRHQPIYHNRAIWPFVSEYTLRAARQVDDPARIAHELRTQMRGAALEATNMENYSLRTQSIHVDEGKLSGPVVDSPRQEWSVAGYLDMVLHGVFGLENDNAVQPKLPTSLAPMLFGDRDRITLHLGKRTVTLKRPAKLDGNLLVAGTVQRNGDTTVVQLVAKTVKAPPLRMNAPFYLPATPAAPKVVAHGATWRVSTTVPGVLYVNGRRHGALQHATAIARVDGLQCFSVTAKGADGLESLHSPETCVGDIATLAGHWPRSWKAPRSGTFTAWLRYDNDHGPINTGVTAGVKRMKIYCGKLAPQIRPIVLPHSIAEQNSTMVQFHAVAGQSCSFALEQGFNMSNLQHFVHFTGGEGGATGPLNEADVGELHIAPLPQQGN</sequence>
<keyword evidence="4" id="KW-1185">Reference proteome</keyword>
<evidence type="ECO:0000313" key="5">
    <source>
        <dbReference type="Proteomes" id="UP000560000"/>
    </source>
</evidence>
<dbReference type="EMBL" id="JACHET010000001">
    <property type="protein sequence ID" value="MBB6185265.1"/>
    <property type="molecule type" value="Genomic_DNA"/>
</dbReference>
<evidence type="ECO:0000313" key="4">
    <source>
        <dbReference type="Proteomes" id="UP000029708"/>
    </source>
</evidence>
<organism evidence="2 4">
    <name type="scientific">Oleiagrimonas soli</name>
    <dbReference type="NCBI Taxonomy" id="1543381"/>
    <lineage>
        <taxon>Bacteria</taxon>
        <taxon>Pseudomonadati</taxon>
        <taxon>Pseudomonadota</taxon>
        <taxon>Gammaproteobacteria</taxon>
        <taxon>Lysobacterales</taxon>
        <taxon>Rhodanobacteraceae</taxon>
        <taxon>Oleiagrimonas</taxon>
    </lineage>
</organism>
<evidence type="ECO:0000313" key="3">
    <source>
        <dbReference type="EMBL" id="MBB6185265.1"/>
    </source>
</evidence>
<dbReference type="GO" id="GO:0016798">
    <property type="term" value="F:hydrolase activity, acting on glycosyl bonds"/>
    <property type="evidence" value="ECO:0007669"/>
    <property type="project" value="UniProtKB-KW"/>
</dbReference>
<evidence type="ECO:0000259" key="1">
    <source>
        <dbReference type="Pfam" id="PF17389"/>
    </source>
</evidence>
<dbReference type="Gene3D" id="1.50.10.10">
    <property type="match status" value="1"/>
</dbReference>
<gene>
    <name evidence="3" type="ORF">HNQ86_002610</name>
    <name evidence="2" type="ORF">LF63_0113205</name>
</gene>
<dbReference type="InterPro" id="IPR035396">
    <property type="entry name" value="Bac_rhamnosid6H"/>
</dbReference>
<feature type="domain" description="Alpha-L-rhamnosidase six-hairpin glycosidase" evidence="1">
    <location>
        <begin position="180"/>
        <end position="294"/>
    </location>
</feature>
<dbReference type="AlphaFoldDB" id="A0A099CS92"/>
<reference evidence="2 4" key="1">
    <citation type="submission" date="2014-09" db="EMBL/GenBank/DDBJ databases">
        <title>Xanthomonadaceae 3.5X direct submission.</title>
        <authorList>
            <person name="Fang T."/>
            <person name="Wang H."/>
        </authorList>
    </citation>
    <scope>NUCLEOTIDE SEQUENCE [LARGE SCALE GENOMIC DNA]</scope>
    <source>
        <strain evidence="2 4">3.5X</strain>
    </source>
</reference>
<reference evidence="3 5" key="2">
    <citation type="submission" date="2020-08" db="EMBL/GenBank/DDBJ databases">
        <title>Genomic Encyclopedia of Type Strains, Phase IV (KMG-IV): sequencing the most valuable type-strain genomes for metagenomic binning, comparative biology and taxonomic classification.</title>
        <authorList>
            <person name="Goeker M."/>
        </authorList>
    </citation>
    <scope>NUCLEOTIDE SEQUENCE [LARGE SCALE GENOMIC DNA]</scope>
    <source>
        <strain evidence="3 5">DSM 107085</strain>
    </source>
</reference>
<protein>
    <submittedName>
        <fullName evidence="2">Six-hairpin glycosidase-like protein</fullName>
    </submittedName>
</protein>
<comment type="caution">
    <text evidence="2">The sequence shown here is derived from an EMBL/GenBank/DDBJ whole genome shotgun (WGS) entry which is preliminary data.</text>
</comment>
<dbReference type="Proteomes" id="UP000029708">
    <property type="component" value="Unassembled WGS sequence"/>
</dbReference>
<dbReference type="SUPFAM" id="SSF48208">
    <property type="entry name" value="Six-hairpin glycosidases"/>
    <property type="match status" value="1"/>
</dbReference>
<dbReference type="OrthoDB" id="49490at2"/>
<dbReference type="GO" id="GO:0005975">
    <property type="term" value="P:carbohydrate metabolic process"/>
    <property type="evidence" value="ECO:0007669"/>
    <property type="project" value="InterPro"/>
</dbReference>
<proteinExistence type="predicted"/>
<dbReference type="Pfam" id="PF17389">
    <property type="entry name" value="Bac_rhamnosid6H"/>
    <property type="match status" value="1"/>
</dbReference>
<keyword evidence="2" id="KW-0378">Hydrolase</keyword>
<dbReference type="InterPro" id="IPR012341">
    <property type="entry name" value="6hp_glycosidase-like_sf"/>
</dbReference>
<dbReference type="STRING" id="1543381.LF63_0113205"/>
<name>A0A099CS92_9GAMM</name>
<dbReference type="InterPro" id="IPR008928">
    <property type="entry name" value="6-hairpin_glycosidase_sf"/>
</dbReference>
<dbReference type="RefSeq" id="WP_043102532.1">
    <property type="nucleotide sequence ID" value="NZ_JACHET010000001.1"/>
</dbReference>
<accession>A0A099CS92</accession>
<keyword evidence="2" id="KW-0326">Glycosidase</keyword>